<dbReference type="GO" id="GO:0046521">
    <property type="term" value="P:sphingoid catabolic process"/>
    <property type="evidence" value="ECO:0000318"/>
    <property type="project" value="GO_Central"/>
</dbReference>
<proteinExistence type="predicted"/>
<evidence type="ECO:0000313" key="3">
    <source>
        <dbReference type="EnsemblPlants" id="KQJ98400"/>
    </source>
</evidence>
<keyword evidence="1" id="KW-0812">Transmembrane</keyword>
<evidence type="ECO:0000313" key="2">
    <source>
        <dbReference type="EMBL" id="KQJ98400.1"/>
    </source>
</evidence>
<reference evidence="2" key="2">
    <citation type="submission" date="2017-06" db="EMBL/GenBank/DDBJ databases">
        <title>WGS assembly of Brachypodium distachyon.</title>
        <authorList>
            <consortium name="The International Brachypodium Initiative"/>
            <person name="Lucas S."/>
            <person name="Harmon-Smith M."/>
            <person name="Lail K."/>
            <person name="Tice H."/>
            <person name="Grimwood J."/>
            <person name="Bruce D."/>
            <person name="Barry K."/>
            <person name="Shu S."/>
            <person name="Lindquist E."/>
            <person name="Wang M."/>
            <person name="Pitluck S."/>
            <person name="Vogel J.P."/>
            <person name="Garvin D.F."/>
            <person name="Mockler T.C."/>
            <person name="Schmutz J."/>
            <person name="Rokhsar D."/>
            <person name="Bevan M.W."/>
        </authorList>
    </citation>
    <scope>NUCLEOTIDE SEQUENCE</scope>
    <source>
        <strain evidence="2">Bd21</strain>
    </source>
</reference>
<dbReference type="OrthoDB" id="2124888at2759"/>
<keyword evidence="4" id="KW-1185">Reference proteome</keyword>
<dbReference type="AlphaFoldDB" id="I1I7B9"/>
<reference evidence="2 3" key="1">
    <citation type="journal article" date="2010" name="Nature">
        <title>Genome sequencing and analysis of the model grass Brachypodium distachyon.</title>
        <authorList>
            <consortium name="International Brachypodium Initiative"/>
        </authorList>
    </citation>
    <scope>NUCLEOTIDE SEQUENCE [LARGE SCALE GENOMIC DNA]</scope>
    <source>
        <strain evidence="2">Bd21</strain>
        <strain evidence="3">cv. Bd21</strain>
    </source>
</reference>
<reference evidence="3" key="3">
    <citation type="submission" date="2018-08" db="UniProtKB">
        <authorList>
            <consortium name="EnsemblPlants"/>
        </authorList>
    </citation>
    <scope>IDENTIFICATION</scope>
    <source>
        <strain evidence="3">cv. Bd21</strain>
    </source>
</reference>
<dbReference type="eggNOG" id="KOG3292">
    <property type="taxonomic scope" value="Eukaryota"/>
</dbReference>
<dbReference type="HOGENOM" id="CLU_081702_0_0_1"/>
<dbReference type="PANTHER" id="PTHR28026:SF5">
    <property type="entry name" value="OS08G0433600 PROTEIN"/>
    <property type="match status" value="1"/>
</dbReference>
<dbReference type="Gramene" id="KQJ98400">
    <property type="protein sequence ID" value="KQJ98400"/>
    <property type="gene ID" value="BRADI_3g36690v3"/>
</dbReference>
<dbReference type="PANTHER" id="PTHR28026">
    <property type="entry name" value="DUF962 DOMAIN PROTEIN (AFU_ORTHOLOGUE AFUA_8G05310)"/>
    <property type="match status" value="1"/>
</dbReference>
<name>I1I7B9_BRADI</name>
<keyword evidence="1" id="KW-1133">Transmembrane helix</keyword>
<dbReference type="Pfam" id="PF06127">
    <property type="entry name" value="Mpo1-like"/>
    <property type="match status" value="1"/>
</dbReference>
<dbReference type="InterPro" id="IPR009305">
    <property type="entry name" value="Mpo1-like"/>
</dbReference>
<protein>
    <recommendedName>
        <fullName evidence="5">YGL010w-like protein</fullName>
    </recommendedName>
</protein>
<dbReference type="GeneID" id="100829513"/>
<feature type="transmembrane region" description="Helical" evidence="1">
    <location>
        <begin position="30"/>
        <end position="52"/>
    </location>
</feature>
<keyword evidence="1" id="KW-0472">Membrane</keyword>
<dbReference type="Proteomes" id="UP000008810">
    <property type="component" value="Chromosome 3"/>
</dbReference>
<dbReference type="EMBL" id="CM000882">
    <property type="protein sequence ID" value="KQJ98400.1"/>
    <property type="molecule type" value="Genomic_DNA"/>
</dbReference>
<evidence type="ECO:0008006" key="5">
    <source>
        <dbReference type="Google" id="ProtNLM"/>
    </source>
</evidence>
<dbReference type="GO" id="GO:0016020">
    <property type="term" value="C:membrane"/>
    <property type="evidence" value="ECO:0007669"/>
    <property type="project" value="GOC"/>
</dbReference>
<dbReference type="EnsemblPlants" id="KQJ98400">
    <property type="protein sequence ID" value="KQJ98400"/>
    <property type="gene ID" value="BRADI_3g36690v3"/>
</dbReference>
<dbReference type="RefSeq" id="XP_003574526.1">
    <property type="nucleotide sequence ID" value="XM_003574478.3"/>
</dbReference>
<organism evidence="3">
    <name type="scientific">Brachypodium distachyon</name>
    <name type="common">Purple false brome</name>
    <name type="synonym">Trachynia distachya</name>
    <dbReference type="NCBI Taxonomy" id="15368"/>
    <lineage>
        <taxon>Eukaryota</taxon>
        <taxon>Viridiplantae</taxon>
        <taxon>Streptophyta</taxon>
        <taxon>Embryophyta</taxon>
        <taxon>Tracheophyta</taxon>
        <taxon>Spermatophyta</taxon>
        <taxon>Magnoliopsida</taxon>
        <taxon>Liliopsida</taxon>
        <taxon>Poales</taxon>
        <taxon>Poaceae</taxon>
        <taxon>BOP clade</taxon>
        <taxon>Pooideae</taxon>
        <taxon>Stipodae</taxon>
        <taxon>Brachypodieae</taxon>
        <taxon>Brachypodium</taxon>
    </lineage>
</organism>
<accession>I1I7B9</accession>
<dbReference type="OMA" id="LKGHRTH"/>
<gene>
    <name evidence="3" type="primary">LOC100829513</name>
    <name evidence="2" type="ORF">BRADI_3g36690v3</name>
</gene>
<evidence type="ECO:0000256" key="1">
    <source>
        <dbReference type="SAM" id="Phobius"/>
    </source>
</evidence>
<dbReference type="KEGG" id="bdi:100829513"/>
<sequence length="191" mass="21122">MGAKPNSRGVLNLEAQFAFFRSQHRHPVNAAAHVLLTGPLLFTILLILQFLPLPLPPPLDPALALSLAYAAAYLAVDRRAGALAALLFLAAWAASRALAARLGFALAWKVVLPTQLFGWAWQVLGHGLFEKRGPMVTELPEVFLMEPFLILLQILNKLFAYEPYPGFSKNVDKKIETDLRESIKLNQSKIN</sequence>
<dbReference type="GO" id="GO:0005783">
    <property type="term" value="C:endoplasmic reticulum"/>
    <property type="evidence" value="ECO:0000318"/>
    <property type="project" value="GO_Central"/>
</dbReference>
<evidence type="ECO:0000313" key="4">
    <source>
        <dbReference type="Proteomes" id="UP000008810"/>
    </source>
</evidence>